<comment type="catalytic activity">
    <reaction evidence="5">
        <text>(6S)-5-formyl-5,6,7,8-tetrahydrofolate + ATP = (6R)-5,10-methenyltetrahydrofolate + ADP + phosphate</text>
        <dbReference type="Rhea" id="RHEA:10488"/>
        <dbReference type="ChEBI" id="CHEBI:30616"/>
        <dbReference type="ChEBI" id="CHEBI:43474"/>
        <dbReference type="ChEBI" id="CHEBI:57455"/>
        <dbReference type="ChEBI" id="CHEBI:57457"/>
        <dbReference type="ChEBI" id="CHEBI:456216"/>
        <dbReference type="EC" id="6.3.3.2"/>
    </reaction>
</comment>
<dbReference type="GO" id="GO:0046872">
    <property type="term" value="F:metal ion binding"/>
    <property type="evidence" value="ECO:0007669"/>
    <property type="project" value="UniProtKB-KW"/>
</dbReference>
<dbReference type="OrthoDB" id="9801938at2"/>
<dbReference type="SUPFAM" id="SSF100950">
    <property type="entry name" value="NagB/RpiA/CoA transferase-like"/>
    <property type="match status" value="1"/>
</dbReference>
<keyword evidence="5" id="KW-0479">Metal-binding</keyword>
<evidence type="ECO:0000256" key="2">
    <source>
        <dbReference type="ARBA" id="ARBA00022741"/>
    </source>
</evidence>
<evidence type="ECO:0000313" key="7">
    <source>
        <dbReference type="Proteomes" id="UP000321901"/>
    </source>
</evidence>
<dbReference type="Pfam" id="PF01812">
    <property type="entry name" value="5-FTHF_cyc-lig"/>
    <property type="match status" value="1"/>
</dbReference>
<dbReference type="GO" id="GO:0009396">
    <property type="term" value="P:folic acid-containing compound biosynthetic process"/>
    <property type="evidence" value="ECO:0007669"/>
    <property type="project" value="TreeGrafter"/>
</dbReference>
<evidence type="ECO:0000256" key="3">
    <source>
        <dbReference type="ARBA" id="ARBA00022840"/>
    </source>
</evidence>
<dbReference type="NCBIfam" id="TIGR02727">
    <property type="entry name" value="MTHFS_bact"/>
    <property type="match status" value="1"/>
</dbReference>
<dbReference type="InterPro" id="IPR037171">
    <property type="entry name" value="NagB/RpiA_transferase-like"/>
</dbReference>
<keyword evidence="3 4" id="KW-0067">ATP-binding</keyword>
<proteinExistence type="inferred from homology"/>
<keyword evidence="7" id="KW-1185">Reference proteome</keyword>
<dbReference type="InterPro" id="IPR024185">
    <property type="entry name" value="FTHF_cligase-like_sf"/>
</dbReference>
<dbReference type="GO" id="GO:0030272">
    <property type="term" value="F:5-formyltetrahydrofolate cyclo-ligase activity"/>
    <property type="evidence" value="ECO:0007669"/>
    <property type="project" value="UniProtKB-EC"/>
</dbReference>
<feature type="binding site" evidence="4">
    <location>
        <position position="49"/>
    </location>
    <ligand>
        <name>substrate</name>
    </ligand>
</feature>
<dbReference type="GO" id="GO:0005524">
    <property type="term" value="F:ATP binding"/>
    <property type="evidence" value="ECO:0007669"/>
    <property type="project" value="UniProtKB-KW"/>
</dbReference>
<comment type="similarity">
    <text evidence="1 5">Belongs to the 5-formyltetrahydrofolate cyclo-ligase family.</text>
</comment>
<organism evidence="6 7">
    <name type="scientific">Sporosarcina luteola</name>
    <dbReference type="NCBI Taxonomy" id="582850"/>
    <lineage>
        <taxon>Bacteria</taxon>
        <taxon>Bacillati</taxon>
        <taxon>Bacillota</taxon>
        <taxon>Bacilli</taxon>
        <taxon>Bacillales</taxon>
        <taxon>Caryophanaceae</taxon>
        <taxon>Sporosarcina</taxon>
    </lineage>
</organism>
<dbReference type="InterPro" id="IPR002698">
    <property type="entry name" value="FTHF_cligase"/>
</dbReference>
<dbReference type="EC" id="6.3.3.2" evidence="5"/>
<dbReference type="Gene3D" id="3.40.50.10420">
    <property type="entry name" value="NagB/RpiA/CoA transferase-like"/>
    <property type="match status" value="1"/>
</dbReference>
<comment type="cofactor">
    <cofactor evidence="5">
        <name>Mg(2+)</name>
        <dbReference type="ChEBI" id="CHEBI:18420"/>
    </cofactor>
</comment>
<feature type="binding site" evidence="4">
    <location>
        <position position="54"/>
    </location>
    <ligand>
        <name>substrate</name>
    </ligand>
</feature>
<dbReference type="PANTHER" id="PTHR23407:SF1">
    <property type="entry name" value="5-FORMYLTETRAHYDROFOLATE CYCLO-LIGASE"/>
    <property type="match status" value="1"/>
</dbReference>
<evidence type="ECO:0000256" key="4">
    <source>
        <dbReference type="PIRSR" id="PIRSR006806-1"/>
    </source>
</evidence>
<sequence length="193" mass="22024">MSKLSLRNETLTMMKSMKRADHANQSAAIMEQLIASKEYTTARTIGITISRFPEVDTRMLIETAWKSGKQIAVPKCIPSTREMDFRIITSFEDLETVYMDLLEPAIERTETIEKKQIDLQVVPGVVFSKEGYRIGFGGGYYDRYLTDFPGTCISLAFDIQTGKTVPIEEHDIPVDMIITENEVIQCRKIRDEK</sequence>
<reference evidence="6 7" key="1">
    <citation type="submission" date="2019-07" db="EMBL/GenBank/DDBJ databases">
        <title>Whole genome shotgun sequence of Sporosarcina luteola NBRC 105378.</title>
        <authorList>
            <person name="Hosoyama A."/>
            <person name="Uohara A."/>
            <person name="Ohji S."/>
            <person name="Ichikawa N."/>
        </authorList>
    </citation>
    <scope>NUCLEOTIDE SEQUENCE [LARGE SCALE GENOMIC DNA]</scope>
    <source>
        <strain evidence="6 7">NBRC 105378</strain>
    </source>
</reference>
<keyword evidence="5" id="KW-0460">Magnesium</keyword>
<feature type="binding site" evidence="4">
    <location>
        <begin position="133"/>
        <end position="141"/>
    </location>
    <ligand>
        <name>ATP</name>
        <dbReference type="ChEBI" id="CHEBI:30616"/>
    </ligand>
</feature>
<dbReference type="GO" id="GO:0035999">
    <property type="term" value="P:tetrahydrofolate interconversion"/>
    <property type="evidence" value="ECO:0007669"/>
    <property type="project" value="TreeGrafter"/>
</dbReference>
<keyword evidence="2 4" id="KW-0547">Nucleotide-binding</keyword>
<dbReference type="PANTHER" id="PTHR23407">
    <property type="entry name" value="ATPASE INHIBITOR/5-FORMYLTETRAHYDROFOLATE CYCLO-LIGASE"/>
    <property type="match status" value="1"/>
</dbReference>
<evidence type="ECO:0000256" key="5">
    <source>
        <dbReference type="RuleBase" id="RU361279"/>
    </source>
</evidence>
<protein>
    <recommendedName>
        <fullName evidence="5">5-formyltetrahydrofolate cyclo-ligase</fullName>
        <ecNumber evidence="5">6.3.3.2</ecNumber>
    </recommendedName>
</protein>
<evidence type="ECO:0000256" key="1">
    <source>
        <dbReference type="ARBA" id="ARBA00010638"/>
    </source>
</evidence>
<evidence type="ECO:0000313" key="6">
    <source>
        <dbReference type="EMBL" id="GEN84384.1"/>
    </source>
</evidence>
<accession>A0A511ZAB8</accession>
<dbReference type="AlphaFoldDB" id="A0A511ZAB8"/>
<dbReference type="EMBL" id="BJYL01000036">
    <property type="protein sequence ID" value="GEN84384.1"/>
    <property type="molecule type" value="Genomic_DNA"/>
</dbReference>
<name>A0A511ZAB8_9BACL</name>
<dbReference type="Proteomes" id="UP000321901">
    <property type="component" value="Unassembled WGS sequence"/>
</dbReference>
<comment type="caution">
    <text evidence="6">The sequence shown here is derived from an EMBL/GenBank/DDBJ whole genome shotgun (WGS) entry which is preliminary data.</text>
</comment>
<gene>
    <name evidence="6" type="primary">yqgN</name>
    <name evidence="6" type="ORF">SLU01_26960</name>
</gene>
<dbReference type="RefSeq" id="WP_147059184.1">
    <property type="nucleotide sequence ID" value="NZ_BJYL01000036.1"/>
</dbReference>
<dbReference type="PIRSF" id="PIRSF006806">
    <property type="entry name" value="FTHF_cligase"/>
    <property type="match status" value="1"/>
</dbReference>
<feature type="binding site" evidence="4">
    <location>
        <begin position="3"/>
        <end position="7"/>
    </location>
    <ligand>
        <name>ATP</name>
        <dbReference type="ChEBI" id="CHEBI:30616"/>
    </ligand>
</feature>